<evidence type="ECO:0000313" key="3">
    <source>
        <dbReference type="Proteomes" id="UP000001075"/>
    </source>
</evidence>
<dbReference type="Proteomes" id="UP000001075">
    <property type="component" value="Unassembled WGS sequence"/>
</dbReference>
<dbReference type="STRING" id="10029.G3IPE9"/>
<protein>
    <submittedName>
        <fullName evidence="2">SWI/SNF-related matrix-associated actin-dependent regulator chromatin subfamily E member 1</fullName>
    </submittedName>
</protein>
<organism evidence="2 3">
    <name type="scientific">Cricetulus griseus</name>
    <name type="common">Chinese hamster</name>
    <name type="synonym">Cricetulus barabensis griseus</name>
    <dbReference type="NCBI Taxonomy" id="10029"/>
    <lineage>
        <taxon>Eukaryota</taxon>
        <taxon>Metazoa</taxon>
        <taxon>Chordata</taxon>
        <taxon>Craniata</taxon>
        <taxon>Vertebrata</taxon>
        <taxon>Euteleostomi</taxon>
        <taxon>Mammalia</taxon>
        <taxon>Eutheria</taxon>
        <taxon>Euarchontoglires</taxon>
        <taxon>Glires</taxon>
        <taxon>Rodentia</taxon>
        <taxon>Myomorpha</taxon>
        <taxon>Muroidea</taxon>
        <taxon>Cricetidae</taxon>
        <taxon>Cricetinae</taxon>
        <taxon>Cricetulus</taxon>
    </lineage>
</organism>
<dbReference type="GO" id="GO:0016514">
    <property type="term" value="C:SWI/SNF complex"/>
    <property type="evidence" value="ECO:0007669"/>
    <property type="project" value="TreeGrafter"/>
</dbReference>
<evidence type="ECO:0000313" key="2">
    <source>
        <dbReference type="EMBL" id="EGV91460.1"/>
    </source>
</evidence>
<dbReference type="GO" id="GO:0016922">
    <property type="term" value="F:nuclear receptor binding"/>
    <property type="evidence" value="ECO:0007669"/>
    <property type="project" value="TreeGrafter"/>
</dbReference>
<accession>G3IPE9</accession>
<dbReference type="InParanoid" id="G3IPE9"/>
<dbReference type="GO" id="GO:0045892">
    <property type="term" value="P:negative regulation of DNA-templated transcription"/>
    <property type="evidence" value="ECO:0007669"/>
    <property type="project" value="TreeGrafter"/>
</dbReference>
<sequence length="140" mass="16588">MKHTATARFQRNHRLISEILSESVVPDVRSVVTTARMQVLKRQVQSLMVHQRKLEAELLQIEERHQEKKRKFLESTDSFNNELKRVPIPFTDCLYHVPVTSQCNLYCLYKSVPIFWKNYNKFEVSCSIHLRSTPTDNRAR</sequence>
<dbReference type="EMBL" id="JH010688">
    <property type="protein sequence ID" value="EGV91460.1"/>
    <property type="molecule type" value="Genomic_DNA"/>
</dbReference>
<evidence type="ECO:0000256" key="1">
    <source>
        <dbReference type="SAM" id="Coils"/>
    </source>
</evidence>
<feature type="coiled-coil region" evidence="1">
    <location>
        <begin position="37"/>
        <end position="71"/>
    </location>
</feature>
<gene>
    <name evidence="2" type="ORF">I79_025856</name>
</gene>
<proteinExistence type="predicted"/>
<keyword evidence="1" id="KW-0175">Coiled coil</keyword>
<dbReference type="GO" id="GO:0031492">
    <property type="term" value="F:nucleosomal DNA binding"/>
    <property type="evidence" value="ECO:0007669"/>
    <property type="project" value="TreeGrafter"/>
</dbReference>
<dbReference type="AlphaFoldDB" id="G3IPE9"/>
<dbReference type="PANTHER" id="PTHR46232:SF1">
    <property type="entry name" value="SWI_SNF-RELATED MATRIX-ASSOCIATED ACTIN-DEPENDENT REGULATOR OF CHROMATIN SUBFAMILY E MEMBER 1"/>
    <property type="match status" value="1"/>
</dbReference>
<dbReference type="PANTHER" id="PTHR46232">
    <property type="entry name" value="SMARCE1 REGULATOR OF CHROMATIN"/>
    <property type="match status" value="1"/>
</dbReference>
<name>G3IPE9_CRIGR</name>
<reference evidence="3" key="1">
    <citation type="journal article" date="2011" name="Nat. Biotechnol.">
        <title>The genomic sequence of the Chinese hamster ovary (CHO)-K1 cell line.</title>
        <authorList>
            <person name="Xu X."/>
            <person name="Nagarajan H."/>
            <person name="Lewis N.E."/>
            <person name="Pan S."/>
            <person name="Cai Z."/>
            <person name="Liu X."/>
            <person name="Chen W."/>
            <person name="Xie M."/>
            <person name="Wang W."/>
            <person name="Hammond S."/>
            <person name="Andersen M.R."/>
            <person name="Neff N."/>
            <person name="Passarelli B."/>
            <person name="Koh W."/>
            <person name="Fan H.C."/>
            <person name="Wang J."/>
            <person name="Gui Y."/>
            <person name="Lee K.H."/>
            <person name="Betenbaugh M.J."/>
            <person name="Quake S.R."/>
            <person name="Famili I."/>
            <person name="Palsson B.O."/>
            <person name="Wang J."/>
        </authorList>
    </citation>
    <scope>NUCLEOTIDE SEQUENCE [LARGE SCALE GENOMIC DNA]</scope>
    <source>
        <strain evidence="3">CHO K1 cell line</strain>
    </source>
</reference>